<reference evidence="1" key="1">
    <citation type="journal article" date="2021" name="Nat. Commun.">
        <title>Genetic determinants of endophytism in the Arabidopsis root mycobiome.</title>
        <authorList>
            <person name="Mesny F."/>
            <person name="Miyauchi S."/>
            <person name="Thiergart T."/>
            <person name="Pickel B."/>
            <person name="Atanasova L."/>
            <person name="Karlsson M."/>
            <person name="Huettel B."/>
            <person name="Barry K.W."/>
            <person name="Haridas S."/>
            <person name="Chen C."/>
            <person name="Bauer D."/>
            <person name="Andreopoulos W."/>
            <person name="Pangilinan J."/>
            <person name="LaButti K."/>
            <person name="Riley R."/>
            <person name="Lipzen A."/>
            <person name="Clum A."/>
            <person name="Drula E."/>
            <person name="Henrissat B."/>
            <person name="Kohler A."/>
            <person name="Grigoriev I.V."/>
            <person name="Martin F.M."/>
            <person name="Hacquard S."/>
        </authorList>
    </citation>
    <scope>NUCLEOTIDE SEQUENCE</scope>
    <source>
        <strain evidence="1">MPI-CAGE-CH-0230</strain>
    </source>
</reference>
<name>A0A9P8YHS6_9PEZI</name>
<accession>A0A9P8YHS6</accession>
<dbReference type="InterPro" id="IPR024242">
    <property type="entry name" value="NCE101"/>
</dbReference>
<dbReference type="GeneID" id="70187404"/>
<dbReference type="AlphaFoldDB" id="A0A9P8YHS6"/>
<dbReference type="RefSeq" id="XP_046018575.1">
    <property type="nucleotide sequence ID" value="XM_046157858.1"/>
</dbReference>
<keyword evidence="2" id="KW-1185">Reference proteome</keyword>
<evidence type="ECO:0000313" key="2">
    <source>
        <dbReference type="Proteomes" id="UP000756346"/>
    </source>
</evidence>
<comment type="caution">
    <text evidence="1">The sequence shown here is derived from an EMBL/GenBank/DDBJ whole genome shotgun (WGS) entry which is preliminary data.</text>
</comment>
<organism evidence="1 2">
    <name type="scientific">Microdochium trichocladiopsis</name>
    <dbReference type="NCBI Taxonomy" id="1682393"/>
    <lineage>
        <taxon>Eukaryota</taxon>
        <taxon>Fungi</taxon>
        <taxon>Dikarya</taxon>
        <taxon>Ascomycota</taxon>
        <taxon>Pezizomycotina</taxon>
        <taxon>Sordariomycetes</taxon>
        <taxon>Xylariomycetidae</taxon>
        <taxon>Xylariales</taxon>
        <taxon>Microdochiaceae</taxon>
        <taxon>Microdochium</taxon>
    </lineage>
</organism>
<protein>
    <submittedName>
        <fullName evidence="1">Uncharacterized protein</fullName>
    </submittedName>
</protein>
<sequence>MAPPTYVISKAVDPVFAVAVGLAAAATRITREGKEKGKTTEQTVEAGKRRLGFAMGLSK</sequence>
<evidence type="ECO:0000313" key="1">
    <source>
        <dbReference type="EMBL" id="KAH7040520.1"/>
    </source>
</evidence>
<dbReference type="OrthoDB" id="2155101at2759"/>
<gene>
    <name evidence="1" type="ORF">B0I36DRAFT_357804</name>
</gene>
<dbReference type="EMBL" id="JAGTJQ010000001">
    <property type="protein sequence ID" value="KAH7040520.1"/>
    <property type="molecule type" value="Genomic_DNA"/>
</dbReference>
<dbReference type="Pfam" id="PF11654">
    <property type="entry name" value="NCE101"/>
    <property type="match status" value="1"/>
</dbReference>
<dbReference type="GO" id="GO:0009306">
    <property type="term" value="P:protein secretion"/>
    <property type="evidence" value="ECO:0007669"/>
    <property type="project" value="InterPro"/>
</dbReference>
<proteinExistence type="predicted"/>
<dbReference type="Proteomes" id="UP000756346">
    <property type="component" value="Unassembled WGS sequence"/>
</dbReference>